<evidence type="ECO:0000256" key="10">
    <source>
        <dbReference type="ARBA" id="ARBA00023267"/>
    </source>
</evidence>
<dbReference type="AlphaFoldDB" id="A0A0B3VKP8"/>
<feature type="domain" description="Carbamoyl phosphate synthase ATP-binding" evidence="13">
    <location>
        <begin position="153"/>
        <end position="167"/>
    </location>
</feature>
<dbReference type="FunFam" id="3.40.50.20:FF:000010">
    <property type="entry name" value="Propionyl-CoA carboxylase subunit alpha"/>
    <property type="match status" value="1"/>
</dbReference>
<evidence type="ECO:0000256" key="11">
    <source>
        <dbReference type="ARBA" id="ARBA00048600"/>
    </source>
</evidence>
<evidence type="ECO:0000256" key="4">
    <source>
        <dbReference type="ARBA" id="ARBA00013263"/>
    </source>
</evidence>
<reference evidence="15 16" key="1">
    <citation type="submission" date="2014-12" db="EMBL/GenBank/DDBJ databases">
        <title>Draft genome sequence of Terrisporobacter sp. 08-306576, isolated from the blood culture of a bacteremia patient.</title>
        <authorList>
            <person name="Lund L.C."/>
            <person name="Sydenham T.V."/>
            <person name="Hogh S.V."/>
            <person name="Skov M.N."/>
            <person name="Kemp M."/>
            <person name="Justesen U.S."/>
        </authorList>
    </citation>
    <scope>NUCLEOTIDE SEQUENCE [LARGE SCALE GENOMIC DNA]</scope>
    <source>
        <strain evidence="15 16">08-306576</strain>
    </source>
</reference>
<comment type="pathway">
    <text evidence="2 12">Lipid metabolism; malonyl-CoA biosynthesis; malonyl-CoA from acetyl-CoA: step 1/1.</text>
</comment>
<keyword evidence="9" id="KW-0460">Magnesium</keyword>
<dbReference type="InterPro" id="IPR005482">
    <property type="entry name" value="Biotin_COase_C"/>
</dbReference>
<keyword evidence="5 12" id="KW-0436">Ligase</keyword>
<evidence type="ECO:0000313" key="16">
    <source>
        <dbReference type="Proteomes" id="UP000031189"/>
    </source>
</evidence>
<dbReference type="SUPFAM" id="SSF52440">
    <property type="entry name" value="PreATP-grasp domain"/>
    <property type="match status" value="1"/>
</dbReference>
<dbReference type="Pfam" id="PF02785">
    <property type="entry name" value="Biotin_carb_C"/>
    <property type="match status" value="1"/>
</dbReference>
<dbReference type="RefSeq" id="WP_039679567.1">
    <property type="nucleotide sequence ID" value="NZ_JWHR01000079.1"/>
</dbReference>
<keyword evidence="8 12" id="KW-0067">ATP-binding</keyword>
<dbReference type="InterPro" id="IPR016185">
    <property type="entry name" value="PreATP-grasp_dom_sf"/>
</dbReference>
<dbReference type="UniPathway" id="UPA00655">
    <property type="reaction ID" value="UER00711"/>
</dbReference>
<dbReference type="EMBL" id="JWHR01000079">
    <property type="protein sequence ID" value="KHS57356.1"/>
    <property type="molecule type" value="Genomic_DNA"/>
</dbReference>
<dbReference type="PROSITE" id="PS00866">
    <property type="entry name" value="CPSASE_1"/>
    <property type="match status" value="1"/>
</dbReference>
<dbReference type="EC" id="6.3.4.14" evidence="4 12"/>
<dbReference type="NCBIfam" id="TIGR00514">
    <property type="entry name" value="accC"/>
    <property type="match status" value="1"/>
</dbReference>
<dbReference type="Pfam" id="PF02786">
    <property type="entry name" value="CPSase_L_D2"/>
    <property type="match status" value="1"/>
</dbReference>
<accession>A0A0B3VKP8</accession>
<dbReference type="GO" id="GO:0006633">
    <property type="term" value="P:fatty acid biosynthetic process"/>
    <property type="evidence" value="ECO:0007669"/>
    <property type="project" value="UniProtKB-KW"/>
</dbReference>
<evidence type="ECO:0000256" key="12">
    <source>
        <dbReference type="RuleBase" id="RU365063"/>
    </source>
</evidence>
<dbReference type="PANTHER" id="PTHR48095:SF2">
    <property type="entry name" value="BIOTIN CARBOXYLASE, CHLOROPLASTIC"/>
    <property type="match status" value="1"/>
</dbReference>
<proteinExistence type="predicted"/>
<comment type="subunit">
    <text evidence="3 12">Acetyl-CoA carboxylase is a heterohexamer of biotin carboxyl carrier protein, biotin carboxylase and the two subunits of carboxyl transferase in a 2:2 complex.</text>
</comment>
<dbReference type="STRING" id="1577792.QX51_08970"/>
<dbReference type="PANTHER" id="PTHR48095">
    <property type="entry name" value="PYRUVATE CARBOXYLASE SUBUNIT A"/>
    <property type="match status" value="1"/>
</dbReference>
<comment type="function">
    <text evidence="1 12">This protein is a component of the acetyl coenzyme A carboxylase complex; first, biotin carboxylase catalyzes the carboxylation of the carrier protein and then the transcarboxylase transfers the carboxyl group to form malonyl-CoA.</text>
</comment>
<evidence type="ECO:0000256" key="7">
    <source>
        <dbReference type="ARBA" id="ARBA00022741"/>
    </source>
</evidence>
<dbReference type="InterPro" id="IPR004549">
    <property type="entry name" value="Acetyl_CoA_COase_biotin_COase"/>
</dbReference>
<gene>
    <name evidence="15" type="ORF">QX51_08970</name>
</gene>
<keyword evidence="16" id="KW-1185">Reference proteome</keyword>
<dbReference type="InterPro" id="IPR005481">
    <property type="entry name" value="BC-like_N"/>
</dbReference>
<dbReference type="SUPFAM" id="SSF51246">
    <property type="entry name" value="Rudiment single hybrid motif"/>
    <property type="match status" value="1"/>
</dbReference>
<evidence type="ECO:0000259" key="14">
    <source>
        <dbReference type="PROSITE" id="PS00867"/>
    </source>
</evidence>
<dbReference type="Pfam" id="PF00289">
    <property type="entry name" value="Biotin_carb_N"/>
    <property type="match status" value="1"/>
</dbReference>
<dbReference type="Gene3D" id="3.30.470.20">
    <property type="entry name" value="ATP-grasp fold, B domain"/>
    <property type="match status" value="1"/>
</dbReference>
<dbReference type="SMART" id="SM00878">
    <property type="entry name" value="Biotin_carb_C"/>
    <property type="match status" value="1"/>
</dbReference>
<evidence type="ECO:0000256" key="1">
    <source>
        <dbReference type="ARBA" id="ARBA00003761"/>
    </source>
</evidence>
<dbReference type="NCBIfam" id="NF006367">
    <property type="entry name" value="PRK08591.1"/>
    <property type="match status" value="1"/>
</dbReference>
<organism evidence="15 16">
    <name type="scientific">Terrisporobacter othiniensis</name>
    <dbReference type="NCBI Taxonomy" id="1577792"/>
    <lineage>
        <taxon>Bacteria</taxon>
        <taxon>Bacillati</taxon>
        <taxon>Bacillota</taxon>
        <taxon>Clostridia</taxon>
        <taxon>Peptostreptococcales</taxon>
        <taxon>Peptostreptococcaceae</taxon>
        <taxon>Terrisporobacter</taxon>
    </lineage>
</organism>
<dbReference type="SUPFAM" id="SSF56059">
    <property type="entry name" value="Glutathione synthetase ATP-binding domain-like"/>
    <property type="match status" value="1"/>
</dbReference>
<keyword evidence="12" id="KW-0443">Lipid metabolism</keyword>
<sequence length="450" mass="50398">MLKKILIANRGEIAVRIIRACRELNIRTVAIYSEQDKDALHTQMADESVCVGGALSKDSYLNMANILSACVLTGCEGIHPGFGFLSENPKFAKMCRECNIKFIGPDYETIELMGDKARAREIMKKAKVPVVPGYEGEILSYDHALDIAKNIGFPLMIKAAAGGGGKGIRIVRDIKEFKHNFEAAKLESKACFGEDKVYIEKFIENPRHIEFQILADEYGKIIHLGERECSLQRNNQKVLEEAPSVFLNDNLREKMGKVAVKAAEAVSYKNAGTIEFLVDDSGEFYFMEMNTRIQVEHPITEMVTNIDIVKEQLKIASGMELETNQDDVKISGHAIECRINAEDPKNNFRPCPGVITELYTPSGLGVRVDSAIYCGYEIPPYYDSMIGKLITFGDDRENAIIKMKRALDEFAIGGVTTNIDFQYEILEHEDFINGNYNTSFIENKLVNNNA</sequence>
<dbReference type="InterPro" id="IPR011054">
    <property type="entry name" value="Rudment_hybrid_motif"/>
</dbReference>
<evidence type="ECO:0000256" key="2">
    <source>
        <dbReference type="ARBA" id="ARBA00004956"/>
    </source>
</evidence>
<protein>
    <recommendedName>
        <fullName evidence="4 12">Biotin carboxylase</fullName>
        <ecNumber evidence="4 12">6.3.4.14</ecNumber>
    </recommendedName>
    <alternativeName>
        <fullName evidence="12">Acetyl-coenzyme A carboxylase biotin carboxylase subunit A</fullName>
    </alternativeName>
</protein>
<dbReference type="InterPro" id="IPR051602">
    <property type="entry name" value="ACC_Biotin_Carboxylase"/>
</dbReference>
<dbReference type="GO" id="GO:0046872">
    <property type="term" value="F:metal ion binding"/>
    <property type="evidence" value="ECO:0007669"/>
    <property type="project" value="UniProtKB-KW"/>
</dbReference>
<evidence type="ECO:0000256" key="6">
    <source>
        <dbReference type="ARBA" id="ARBA00022723"/>
    </source>
</evidence>
<dbReference type="FunFam" id="3.30.1490.20:FF:000018">
    <property type="entry name" value="Biotin carboxylase"/>
    <property type="match status" value="1"/>
</dbReference>
<evidence type="ECO:0000259" key="13">
    <source>
        <dbReference type="PROSITE" id="PS00866"/>
    </source>
</evidence>
<name>A0A0B3VKP8_9FIRM</name>
<comment type="catalytic activity">
    <reaction evidence="11 12">
        <text>N(6)-biotinyl-L-lysyl-[protein] + hydrogencarbonate + ATP = N(6)-carboxybiotinyl-L-lysyl-[protein] + ADP + phosphate + H(+)</text>
        <dbReference type="Rhea" id="RHEA:13501"/>
        <dbReference type="Rhea" id="RHEA-COMP:10505"/>
        <dbReference type="Rhea" id="RHEA-COMP:10506"/>
        <dbReference type="ChEBI" id="CHEBI:15378"/>
        <dbReference type="ChEBI" id="CHEBI:17544"/>
        <dbReference type="ChEBI" id="CHEBI:30616"/>
        <dbReference type="ChEBI" id="CHEBI:43474"/>
        <dbReference type="ChEBI" id="CHEBI:83144"/>
        <dbReference type="ChEBI" id="CHEBI:83145"/>
        <dbReference type="ChEBI" id="CHEBI:456216"/>
        <dbReference type="EC" id="6.3.4.14"/>
    </reaction>
</comment>
<evidence type="ECO:0000256" key="5">
    <source>
        <dbReference type="ARBA" id="ARBA00022598"/>
    </source>
</evidence>
<keyword evidence="12" id="KW-0275">Fatty acid biosynthesis</keyword>
<keyword evidence="7 12" id="KW-0547">Nucleotide-binding</keyword>
<dbReference type="GO" id="GO:0005524">
    <property type="term" value="F:ATP binding"/>
    <property type="evidence" value="ECO:0007669"/>
    <property type="project" value="UniProtKB-KW"/>
</dbReference>
<dbReference type="InterPro" id="IPR005479">
    <property type="entry name" value="CPAse_ATP-bd"/>
</dbReference>
<dbReference type="GO" id="GO:2001295">
    <property type="term" value="P:malonyl-CoA biosynthetic process"/>
    <property type="evidence" value="ECO:0007669"/>
    <property type="project" value="UniProtKB-UniPathway"/>
</dbReference>
<keyword evidence="12" id="KW-0444">Lipid biosynthesis</keyword>
<dbReference type="FunFam" id="3.30.470.20:FF:000028">
    <property type="entry name" value="Methylcrotonoyl-CoA carboxylase subunit alpha, mitochondrial"/>
    <property type="match status" value="1"/>
</dbReference>
<evidence type="ECO:0000313" key="15">
    <source>
        <dbReference type="EMBL" id="KHS57356.1"/>
    </source>
</evidence>
<dbReference type="GO" id="GO:0004075">
    <property type="term" value="F:biotin carboxylase activity"/>
    <property type="evidence" value="ECO:0007669"/>
    <property type="project" value="UniProtKB-EC"/>
</dbReference>
<keyword evidence="10 12" id="KW-0092">Biotin</keyword>
<keyword evidence="12" id="KW-0276">Fatty acid metabolism</keyword>
<comment type="caution">
    <text evidence="15">The sequence shown here is derived from an EMBL/GenBank/DDBJ whole genome shotgun (WGS) entry which is preliminary data.</text>
</comment>
<evidence type="ECO:0000256" key="9">
    <source>
        <dbReference type="ARBA" id="ARBA00022842"/>
    </source>
</evidence>
<keyword evidence="6" id="KW-0479">Metal-binding</keyword>
<dbReference type="Proteomes" id="UP000031189">
    <property type="component" value="Unassembled WGS sequence"/>
</dbReference>
<dbReference type="PROSITE" id="PS00867">
    <property type="entry name" value="CPSASE_2"/>
    <property type="match status" value="1"/>
</dbReference>
<feature type="domain" description="Carbamoyl phosphate synthase ATP-binding" evidence="14">
    <location>
        <begin position="286"/>
        <end position="293"/>
    </location>
</feature>
<evidence type="ECO:0000256" key="8">
    <source>
        <dbReference type="ARBA" id="ARBA00022840"/>
    </source>
</evidence>
<dbReference type="NCBIfam" id="NF004085">
    <property type="entry name" value="PRK05586.1"/>
    <property type="match status" value="1"/>
</dbReference>
<evidence type="ECO:0000256" key="3">
    <source>
        <dbReference type="ARBA" id="ARBA00011750"/>
    </source>
</evidence>
<dbReference type="OrthoDB" id="9807469at2"/>